<keyword evidence="2" id="KW-1185">Reference proteome</keyword>
<comment type="caution">
    <text evidence="1">The sequence shown here is derived from an EMBL/GenBank/DDBJ whole genome shotgun (WGS) entry which is preliminary data.</text>
</comment>
<dbReference type="AlphaFoldDB" id="A0A498M7Y8"/>
<accession>A0A498M7Y8</accession>
<evidence type="ECO:0000313" key="1">
    <source>
        <dbReference type="EMBL" id="RXN15576.1"/>
    </source>
</evidence>
<sequence>MTLTSAELPARAAAPEETFDTIYLLAMPSGRDALSCCRRDFTNGSSSWELSEHPDPSCNAQWVADGVVVVDESGGVDESRVHHGGPQNILLKEKHTGVIFRMDCVQLEKSEELYCNGLCQSANDFSPTPAAEL</sequence>
<gene>
    <name evidence="1" type="ORF">ROHU_027985</name>
</gene>
<organism evidence="1 2">
    <name type="scientific">Labeo rohita</name>
    <name type="common">Indian major carp</name>
    <name type="synonym">Cyprinus rohita</name>
    <dbReference type="NCBI Taxonomy" id="84645"/>
    <lineage>
        <taxon>Eukaryota</taxon>
        <taxon>Metazoa</taxon>
        <taxon>Chordata</taxon>
        <taxon>Craniata</taxon>
        <taxon>Vertebrata</taxon>
        <taxon>Euteleostomi</taxon>
        <taxon>Actinopterygii</taxon>
        <taxon>Neopterygii</taxon>
        <taxon>Teleostei</taxon>
        <taxon>Ostariophysi</taxon>
        <taxon>Cypriniformes</taxon>
        <taxon>Cyprinidae</taxon>
        <taxon>Labeoninae</taxon>
        <taxon>Labeonini</taxon>
        <taxon>Labeo</taxon>
    </lineage>
</organism>
<name>A0A498M7Y8_LABRO</name>
<proteinExistence type="predicted"/>
<reference evidence="1 2" key="1">
    <citation type="submission" date="2018-03" db="EMBL/GenBank/DDBJ databases">
        <title>Draft genome sequence of Rohu Carp (Labeo rohita).</title>
        <authorList>
            <person name="Das P."/>
            <person name="Kushwaha B."/>
            <person name="Joshi C.G."/>
            <person name="Kumar D."/>
            <person name="Nagpure N.S."/>
            <person name="Sahoo L."/>
            <person name="Das S.P."/>
            <person name="Bit A."/>
            <person name="Patnaik S."/>
            <person name="Meher P.K."/>
            <person name="Jayasankar P."/>
            <person name="Koringa P.G."/>
            <person name="Patel N.V."/>
            <person name="Hinsu A.T."/>
            <person name="Kumar R."/>
            <person name="Pandey M."/>
            <person name="Agarwal S."/>
            <person name="Srivastava S."/>
            <person name="Singh M."/>
            <person name="Iquebal M.A."/>
            <person name="Jaiswal S."/>
            <person name="Angadi U.B."/>
            <person name="Kumar N."/>
            <person name="Raza M."/>
            <person name="Shah T.M."/>
            <person name="Rai A."/>
            <person name="Jena J.K."/>
        </authorList>
    </citation>
    <scope>NUCLEOTIDE SEQUENCE [LARGE SCALE GENOMIC DNA]</scope>
    <source>
        <strain evidence="1">DASCIFA01</strain>
        <tissue evidence="1">Testis</tissue>
    </source>
</reference>
<dbReference type="Proteomes" id="UP000290572">
    <property type="component" value="Unassembled WGS sequence"/>
</dbReference>
<protein>
    <submittedName>
        <fullName evidence="1">Uncharacterized protein</fullName>
    </submittedName>
</protein>
<evidence type="ECO:0000313" key="2">
    <source>
        <dbReference type="Proteomes" id="UP000290572"/>
    </source>
</evidence>
<dbReference type="EMBL" id="QBIY01012841">
    <property type="protein sequence ID" value="RXN15576.1"/>
    <property type="molecule type" value="Genomic_DNA"/>
</dbReference>